<evidence type="ECO:0000256" key="12">
    <source>
        <dbReference type="ARBA" id="ARBA00023139"/>
    </source>
</evidence>
<evidence type="ECO:0000256" key="13">
    <source>
        <dbReference type="ARBA" id="ARBA00023237"/>
    </source>
</evidence>
<dbReference type="InterPro" id="IPR049712">
    <property type="entry name" value="Poly_export"/>
</dbReference>
<keyword evidence="12" id="KW-0564">Palmitate</keyword>
<feature type="domain" description="Polysaccharide export protein N-terminal" evidence="16">
    <location>
        <begin position="66"/>
        <end position="151"/>
    </location>
</feature>
<evidence type="ECO:0000256" key="10">
    <source>
        <dbReference type="ARBA" id="ARBA00023114"/>
    </source>
</evidence>
<keyword evidence="6" id="KW-0812">Transmembrane</keyword>
<keyword evidence="14" id="KW-0449">Lipoprotein</keyword>
<dbReference type="PANTHER" id="PTHR33619">
    <property type="entry name" value="POLYSACCHARIDE EXPORT PROTEIN GFCE-RELATED"/>
    <property type="match status" value="1"/>
</dbReference>
<dbReference type="RefSeq" id="WP_197647758.1">
    <property type="nucleotide sequence ID" value="NZ_JAEACP010000042.1"/>
</dbReference>
<dbReference type="PANTHER" id="PTHR33619:SF3">
    <property type="entry name" value="POLYSACCHARIDE EXPORT PROTEIN GFCE-RELATED"/>
    <property type="match status" value="1"/>
</dbReference>
<dbReference type="EMBL" id="JBHRSM010000040">
    <property type="protein sequence ID" value="MFC3087919.1"/>
    <property type="molecule type" value="Genomic_DNA"/>
</dbReference>
<protein>
    <submittedName>
        <fullName evidence="18">Polysaccharide biosynthesis/export family protein</fullName>
    </submittedName>
</protein>
<keyword evidence="7 15" id="KW-0732">Signal</keyword>
<dbReference type="PROSITE" id="PS51257">
    <property type="entry name" value="PROKAR_LIPOPROTEIN"/>
    <property type="match status" value="1"/>
</dbReference>
<keyword evidence="4" id="KW-1134">Transmembrane beta strand</keyword>
<evidence type="ECO:0000256" key="15">
    <source>
        <dbReference type="SAM" id="SignalP"/>
    </source>
</evidence>
<gene>
    <name evidence="18" type="ORF">ACFOD6_17900</name>
</gene>
<evidence type="ECO:0000313" key="19">
    <source>
        <dbReference type="Proteomes" id="UP001595445"/>
    </source>
</evidence>
<evidence type="ECO:0000256" key="7">
    <source>
        <dbReference type="ARBA" id="ARBA00022729"/>
    </source>
</evidence>
<dbReference type="InterPro" id="IPR054765">
    <property type="entry name" value="SLBB_dom"/>
</dbReference>
<dbReference type="InterPro" id="IPR003715">
    <property type="entry name" value="Poly_export_N"/>
</dbReference>
<sequence>MRKRFGILILMALLAGCAQGHVNFPVTEAGQEKLPDNVTVVRLSTANIATHARPEMRVPSHPVPEPQVWNYKVGVGDILSIDVFDHPELTLPAGPQRSAAESGFRVQADGTFFYPFVGQVTALGQAPEQIREDLRARLAQYIPDPQLEVRVAAFNSQAIVVTGDVAEPNRQALSSVPLTVLEAINAAGGFTETADPARVILQRGGKTYNINLEQFLSGDLLRNNPILQSGDVVMVPRHKLEEAYLLGKVAKPATIDLSKDPVTLTQSLTRQGGLQEIAADARGVFVFRKAGPEITVFQLDTSSPTGLVLGTEFLLAPNDVVYVTRSPLGKWNDTISRILPSVTVAGGLDNIQE</sequence>
<dbReference type="Pfam" id="PF22461">
    <property type="entry name" value="SLBB_2"/>
    <property type="match status" value="2"/>
</dbReference>
<comment type="subcellular location">
    <subcellularLocation>
        <location evidence="1">Cell outer membrane</location>
        <topology evidence="1">Multi-pass membrane protein</topology>
    </subcellularLocation>
</comment>
<dbReference type="Pfam" id="PF02563">
    <property type="entry name" value="Poly_export"/>
    <property type="match status" value="1"/>
</dbReference>
<evidence type="ECO:0000256" key="14">
    <source>
        <dbReference type="ARBA" id="ARBA00023288"/>
    </source>
</evidence>
<evidence type="ECO:0000259" key="16">
    <source>
        <dbReference type="Pfam" id="PF02563"/>
    </source>
</evidence>
<evidence type="ECO:0000256" key="8">
    <source>
        <dbReference type="ARBA" id="ARBA00023047"/>
    </source>
</evidence>
<keyword evidence="13" id="KW-0998">Cell outer membrane</keyword>
<evidence type="ECO:0000313" key="18">
    <source>
        <dbReference type="EMBL" id="MFC3087919.1"/>
    </source>
</evidence>
<feature type="domain" description="SLBB" evidence="17">
    <location>
        <begin position="243"/>
        <end position="323"/>
    </location>
</feature>
<keyword evidence="8" id="KW-0625">Polysaccharide transport</keyword>
<keyword evidence="19" id="KW-1185">Reference proteome</keyword>
<comment type="similarity">
    <text evidence="2">Belongs to the BexD/CtrA/VexA family.</text>
</comment>
<evidence type="ECO:0000256" key="6">
    <source>
        <dbReference type="ARBA" id="ARBA00022692"/>
    </source>
</evidence>
<dbReference type="Proteomes" id="UP001595445">
    <property type="component" value="Unassembled WGS sequence"/>
</dbReference>
<dbReference type="Gene3D" id="3.30.1950.10">
    <property type="entry name" value="wza like domain"/>
    <property type="match status" value="1"/>
</dbReference>
<evidence type="ECO:0000259" key="17">
    <source>
        <dbReference type="Pfam" id="PF22461"/>
    </source>
</evidence>
<keyword evidence="10" id="KW-0626">Porin</keyword>
<reference evidence="19" key="1">
    <citation type="journal article" date="2019" name="Int. J. Syst. Evol. Microbiol.">
        <title>The Global Catalogue of Microorganisms (GCM) 10K type strain sequencing project: providing services to taxonomists for standard genome sequencing and annotation.</title>
        <authorList>
            <consortium name="The Broad Institute Genomics Platform"/>
            <consortium name="The Broad Institute Genome Sequencing Center for Infectious Disease"/>
            <person name="Wu L."/>
            <person name="Ma J."/>
        </authorList>
    </citation>
    <scope>NUCLEOTIDE SEQUENCE [LARGE SCALE GENOMIC DNA]</scope>
    <source>
        <strain evidence="19">KCTC 62102</strain>
    </source>
</reference>
<evidence type="ECO:0000256" key="5">
    <source>
        <dbReference type="ARBA" id="ARBA00022597"/>
    </source>
</evidence>
<keyword evidence="11" id="KW-0472">Membrane</keyword>
<keyword evidence="3" id="KW-0813">Transport</keyword>
<evidence type="ECO:0000256" key="1">
    <source>
        <dbReference type="ARBA" id="ARBA00004571"/>
    </source>
</evidence>
<evidence type="ECO:0000256" key="2">
    <source>
        <dbReference type="ARBA" id="ARBA00009450"/>
    </source>
</evidence>
<name>A0ABV7DZK4_9RHOB</name>
<comment type="caution">
    <text evidence="18">The sequence shown here is derived from an EMBL/GenBank/DDBJ whole genome shotgun (WGS) entry which is preliminary data.</text>
</comment>
<evidence type="ECO:0000256" key="11">
    <source>
        <dbReference type="ARBA" id="ARBA00023136"/>
    </source>
</evidence>
<keyword evidence="5" id="KW-0762">Sugar transport</keyword>
<dbReference type="Gene3D" id="3.10.560.10">
    <property type="entry name" value="Outer membrane lipoprotein wza domain like"/>
    <property type="match status" value="2"/>
</dbReference>
<evidence type="ECO:0000256" key="9">
    <source>
        <dbReference type="ARBA" id="ARBA00023065"/>
    </source>
</evidence>
<accession>A0ABV7DZK4</accession>
<feature type="signal peptide" evidence="15">
    <location>
        <begin position="1"/>
        <end position="20"/>
    </location>
</feature>
<evidence type="ECO:0000256" key="4">
    <source>
        <dbReference type="ARBA" id="ARBA00022452"/>
    </source>
</evidence>
<feature type="domain" description="SLBB" evidence="17">
    <location>
        <begin position="157"/>
        <end position="235"/>
    </location>
</feature>
<keyword evidence="9" id="KW-0406">Ion transport</keyword>
<feature type="chain" id="PRO_5046005443" evidence="15">
    <location>
        <begin position="21"/>
        <end position="353"/>
    </location>
</feature>
<proteinExistence type="inferred from homology"/>
<organism evidence="18 19">
    <name type="scientific">Tabrizicola soli</name>
    <dbReference type="NCBI Taxonomy" id="2185115"/>
    <lineage>
        <taxon>Bacteria</taxon>
        <taxon>Pseudomonadati</taxon>
        <taxon>Pseudomonadota</taxon>
        <taxon>Alphaproteobacteria</taxon>
        <taxon>Rhodobacterales</taxon>
        <taxon>Paracoccaceae</taxon>
        <taxon>Tabrizicola</taxon>
    </lineage>
</organism>
<evidence type="ECO:0000256" key="3">
    <source>
        <dbReference type="ARBA" id="ARBA00022448"/>
    </source>
</evidence>